<feature type="domain" description="NIF system FeS cluster assembly NifU N-terminal" evidence="2">
    <location>
        <begin position="15"/>
        <end position="141"/>
    </location>
</feature>
<accession>W9GVG8</accession>
<dbReference type="InterPro" id="IPR002871">
    <property type="entry name" value="NIF_FeS_clus_asmbl_NifU_N"/>
</dbReference>
<organism evidence="3 4">
    <name type="scientific">Skermanella stibiiresistens SB22</name>
    <dbReference type="NCBI Taxonomy" id="1385369"/>
    <lineage>
        <taxon>Bacteria</taxon>
        <taxon>Pseudomonadati</taxon>
        <taxon>Pseudomonadota</taxon>
        <taxon>Alphaproteobacteria</taxon>
        <taxon>Rhodospirillales</taxon>
        <taxon>Azospirillaceae</taxon>
        <taxon>Skermanella</taxon>
    </lineage>
</organism>
<dbReference type="AlphaFoldDB" id="W9GVG8"/>
<name>W9GVG8_9PROT</name>
<dbReference type="Proteomes" id="UP000019486">
    <property type="component" value="Unassembled WGS sequence"/>
</dbReference>
<sequence length="162" mass="17819">MDGAAAMMDELRDLYQEVILDHGKSPRNFRHPEDANREARGDNPMCGDKVTVFLKVSPGGVVEDAAFEGRGCAISTASASMMTELIVGRTEAQVKSLFESFHEMCTKEDHEHVHHDGLDDEAMEKLQVLAGVRQFPMRVKCATLAWHTMDAALAGGTRISTE</sequence>
<protein>
    <submittedName>
        <fullName evidence="3">Nitrogen fixation protein NifU</fullName>
    </submittedName>
</protein>
<dbReference type="Pfam" id="PF01592">
    <property type="entry name" value="NifU_N"/>
    <property type="match status" value="1"/>
</dbReference>
<comment type="similarity">
    <text evidence="1">Belongs to the NifU family.</text>
</comment>
<dbReference type="CDD" id="cd06664">
    <property type="entry name" value="IscU_like"/>
    <property type="match status" value="1"/>
</dbReference>
<dbReference type="GO" id="GO:0051536">
    <property type="term" value="F:iron-sulfur cluster binding"/>
    <property type="evidence" value="ECO:0007669"/>
    <property type="project" value="InterPro"/>
</dbReference>
<dbReference type="EMBL" id="AVFL01000022">
    <property type="protein sequence ID" value="EWY37900.1"/>
    <property type="molecule type" value="Genomic_DNA"/>
</dbReference>
<evidence type="ECO:0000256" key="1">
    <source>
        <dbReference type="ARBA" id="ARBA00006420"/>
    </source>
</evidence>
<dbReference type="SUPFAM" id="SSF82649">
    <property type="entry name" value="SufE/NifU"/>
    <property type="match status" value="1"/>
</dbReference>
<evidence type="ECO:0000313" key="3">
    <source>
        <dbReference type="EMBL" id="EWY37900.1"/>
    </source>
</evidence>
<proteinExistence type="inferred from homology"/>
<dbReference type="GO" id="GO:0005506">
    <property type="term" value="F:iron ion binding"/>
    <property type="evidence" value="ECO:0007669"/>
    <property type="project" value="InterPro"/>
</dbReference>
<dbReference type="PATRIC" id="fig|1385369.3.peg.5049"/>
<keyword evidence="4" id="KW-1185">Reference proteome</keyword>
<dbReference type="FunFam" id="3.90.1010.10:FF:000002">
    <property type="entry name" value="Iron-sulfur cluster assembly scaffold protein NifU"/>
    <property type="match status" value="1"/>
</dbReference>
<evidence type="ECO:0000259" key="2">
    <source>
        <dbReference type="Pfam" id="PF01592"/>
    </source>
</evidence>
<dbReference type="Gene3D" id="3.90.1010.10">
    <property type="match status" value="1"/>
</dbReference>
<comment type="caution">
    <text evidence="3">The sequence shown here is derived from an EMBL/GenBank/DDBJ whole genome shotgun (WGS) entry which is preliminary data.</text>
</comment>
<dbReference type="STRING" id="1385369.N825_15980"/>
<dbReference type="NCBIfam" id="TIGR01994">
    <property type="entry name" value="SUF_scaf_2"/>
    <property type="match status" value="1"/>
</dbReference>
<gene>
    <name evidence="3" type="ORF">N825_15980</name>
</gene>
<dbReference type="GO" id="GO:0016226">
    <property type="term" value="P:iron-sulfur cluster assembly"/>
    <property type="evidence" value="ECO:0007669"/>
    <property type="project" value="InterPro"/>
</dbReference>
<evidence type="ECO:0000313" key="4">
    <source>
        <dbReference type="Proteomes" id="UP000019486"/>
    </source>
</evidence>
<dbReference type="PANTHER" id="PTHR10093">
    <property type="entry name" value="IRON-SULFUR CLUSTER ASSEMBLY ENZYME NIFU HOMOLOG"/>
    <property type="match status" value="1"/>
</dbReference>
<reference evidence="3 4" key="1">
    <citation type="submission" date="2013-08" db="EMBL/GenBank/DDBJ databases">
        <title>The genome sequence of Skermanella stibiiresistens.</title>
        <authorList>
            <person name="Zhu W."/>
            <person name="Wang G."/>
        </authorList>
    </citation>
    <scope>NUCLEOTIDE SEQUENCE [LARGE SCALE GENOMIC DNA]</scope>
    <source>
        <strain evidence="3 4">SB22</strain>
    </source>
</reference>